<sequence>MRWIALKYLKPGYVLAQRVADERGRTLLAPGMTLSDSLIRRLQRVGVRAACVEARETEDVIVREMVDPKIKSQLMDVTFETMTELSSPVFRQRLKPTFLRKQFSPLLNEVVQQLREHNGAGEQLGSVYIADGELFHHSVNVTFYALTLGMQQGLTNAELVDLGLGALLHDIGKLRLPQKILQRAGKLTDEEFGTIKLHARYGYDILAKLQDVPTKSALIALQHHERLDGSGYPSGLTEAHIHPFSQMVAVVDVYEALTANRVYRKAFLPHDAMNILLSEKGVKLSAQHIDSLFESISIYPVGMTVRLSNGECAVVIQPSAYNNQYPVVRVIENERGEPIQPYELNLATTSDVHIVTCES</sequence>
<dbReference type="CDD" id="cd00077">
    <property type="entry name" value="HDc"/>
    <property type="match status" value="1"/>
</dbReference>
<keyword evidence="2" id="KW-0378">Hydrolase</keyword>
<dbReference type="RefSeq" id="WP_377941086.1">
    <property type="nucleotide sequence ID" value="NZ_JBHUCX010000008.1"/>
</dbReference>
<dbReference type="Gene3D" id="1.10.3210.10">
    <property type="entry name" value="Hypothetical protein af1432"/>
    <property type="match status" value="1"/>
</dbReference>
<reference evidence="3" key="1">
    <citation type="journal article" date="2019" name="Int. J. Syst. Evol. Microbiol.">
        <title>The Global Catalogue of Microorganisms (GCM) 10K type strain sequencing project: providing services to taxonomists for standard genome sequencing and annotation.</title>
        <authorList>
            <consortium name="The Broad Institute Genomics Platform"/>
            <consortium name="The Broad Institute Genome Sequencing Center for Infectious Disease"/>
            <person name="Wu L."/>
            <person name="Ma J."/>
        </authorList>
    </citation>
    <scope>NUCLEOTIDE SEQUENCE [LARGE SCALE GENOMIC DNA]</scope>
    <source>
        <strain evidence="3">CGMCC 1.12286</strain>
    </source>
</reference>
<keyword evidence="3" id="KW-1185">Reference proteome</keyword>
<dbReference type="InterPro" id="IPR003607">
    <property type="entry name" value="HD/PDEase_dom"/>
</dbReference>
<evidence type="ECO:0000313" key="2">
    <source>
        <dbReference type="EMBL" id="MFD1673626.1"/>
    </source>
</evidence>
<dbReference type="PANTHER" id="PTHR43155">
    <property type="entry name" value="CYCLIC DI-GMP PHOSPHODIESTERASE PA4108-RELATED"/>
    <property type="match status" value="1"/>
</dbReference>
<feature type="domain" description="HD-GYP" evidence="1">
    <location>
        <begin position="112"/>
        <end position="308"/>
    </location>
</feature>
<dbReference type="SUPFAM" id="SSF109604">
    <property type="entry name" value="HD-domain/PDEase-like"/>
    <property type="match status" value="1"/>
</dbReference>
<dbReference type="Proteomes" id="UP001597079">
    <property type="component" value="Unassembled WGS sequence"/>
</dbReference>
<evidence type="ECO:0000313" key="3">
    <source>
        <dbReference type="Proteomes" id="UP001597079"/>
    </source>
</evidence>
<dbReference type="PROSITE" id="PS51832">
    <property type="entry name" value="HD_GYP"/>
    <property type="match status" value="1"/>
</dbReference>
<dbReference type="GO" id="GO:0016787">
    <property type="term" value="F:hydrolase activity"/>
    <property type="evidence" value="ECO:0007669"/>
    <property type="project" value="UniProtKB-KW"/>
</dbReference>
<dbReference type="PANTHER" id="PTHR43155:SF2">
    <property type="entry name" value="CYCLIC DI-GMP PHOSPHODIESTERASE PA4108"/>
    <property type="match status" value="1"/>
</dbReference>
<dbReference type="SMART" id="SM00471">
    <property type="entry name" value="HDc"/>
    <property type="match status" value="1"/>
</dbReference>
<dbReference type="EMBL" id="JBHUCX010000008">
    <property type="protein sequence ID" value="MFD1673626.1"/>
    <property type="molecule type" value="Genomic_DNA"/>
</dbReference>
<dbReference type="Pfam" id="PF13487">
    <property type="entry name" value="HD_5"/>
    <property type="match status" value="1"/>
</dbReference>
<comment type="caution">
    <text evidence="2">The sequence shown here is derived from an EMBL/GenBank/DDBJ whole genome shotgun (WGS) entry which is preliminary data.</text>
</comment>
<proteinExistence type="predicted"/>
<accession>A0ABW4JDC6</accession>
<name>A0ABW4JDC6_9BACL</name>
<gene>
    <name evidence="2" type="ORF">ACFSB2_02740</name>
</gene>
<organism evidence="2 3">
    <name type="scientific">Alicyclobacillus fodiniaquatilis</name>
    <dbReference type="NCBI Taxonomy" id="1661150"/>
    <lineage>
        <taxon>Bacteria</taxon>
        <taxon>Bacillati</taxon>
        <taxon>Bacillota</taxon>
        <taxon>Bacilli</taxon>
        <taxon>Bacillales</taxon>
        <taxon>Alicyclobacillaceae</taxon>
        <taxon>Alicyclobacillus</taxon>
    </lineage>
</organism>
<evidence type="ECO:0000259" key="1">
    <source>
        <dbReference type="PROSITE" id="PS51832"/>
    </source>
</evidence>
<protein>
    <submittedName>
        <fullName evidence="2">HD-GYP domain-containing protein</fullName>
        <ecNumber evidence="2">3.1.4.-</ecNumber>
    </submittedName>
</protein>
<dbReference type="InterPro" id="IPR037522">
    <property type="entry name" value="HD_GYP_dom"/>
</dbReference>
<dbReference type="EC" id="3.1.4.-" evidence="2"/>